<comment type="caution">
    <text evidence="1">The sequence shown here is derived from an EMBL/GenBank/DDBJ whole genome shotgun (WGS) entry which is preliminary data.</text>
</comment>
<gene>
    <name evidence="1" type="ORF">DEQ80_11445</name>
</gene>
<dbReference type="Gene3D" id="3.40.50.300">
    <property type="entry name" value="P-loop containing nucleotide triphosphate hydrolases"/>
    <property type="match status" value="1"/>
</dbReference>
<accession>A0A3D1JJQ4</accession>
<protein>
    <submittedName>
        <fullName evidence="1">Cytidylate kinase-like family protein</fullName>
    </submittedName>
</protein>
<organism evidence="1 2">
    <name type="scientific">Anaerolinea thermolimosa</name>
    <dbReference type="NCBI Taxonomy" id="229919"/>
    <lineage>
        <taxon>Bacteria</taxon>
        <taxon>Bacillati</taxon>
        <taxon>Chloroflexota</taxon>
        <taxon>Anaerolineae</taxon>
        <taxon>Anaerolineales</taxon>
        <taxon>Anaerolineaceae</taxon>
        <taxon>Anaerolinea</taxon>
    </lineage>
</organism>
<dbReference type="AlphaFoldDB" id="A0A3D1JJQ4"/>
<evidence type="ECO:0000313" key="1">
    <source>
        <dbReference type="EMBL" id="HCE18465.1"/>
    </source>
</evidence>
<dbReference type="Proteomes" id="UP000264141">
    <property type="component" value="Unassembled WGS sequence"/>
</dbReference>
<name>A0A3D1JJQ4_9CHLR</name>
<proteinExistence type="predicted"/>
<dbReference type="InterPro" id="IPR027417">
    <property type="entry name" value="P-loop_NTPase"/>
</dbReference>
<evidence type="ECO:0000313" key="2">
    <source>
        <dbReference type="Proteomes" id="UP000264141"/>
    </source>
</evidence>
<dbReference type="STRING" id="229919.GCA_001050195_00289"/>
<sequence length="294" mass="32717">MNQRVAAGGKRSLNRLETHAIIVLDDSSKRLNSGAAKQRCADSLDRSRPIADEVFVFLTGRGGAAMAVITISRQFGSGGDEIADRVCALLGYRRFDKRLLEQAAAESGLSAQEVIDYSEDNYRVKGFFERLFNRPVPVATVSVWREDASGTRSAESIVLDDAAALGLVQKAVRAACEAGNMVIVGRGGQMILKDHPEVLHVRIEAPMEDRIQRVKEHLKHEQKAYRADITLRREAQDLIVTRDYASADYIRQYYKVDWADPLLYHIVLNTGLLGIEEAAQVIARLVEIREKQPA</sequence>
<dbReference type="Pfam" id="PF13189">
    <property type="entry name" value="Cytidylate_kin2"/>
    <property type="match status" value="1"/>
</dbReference>
<keyword evidence="1" id="KW-0418">Kinase</keyword>
<keyword evidence="1" id="KW-0808">Transferase</keyword>
<dbReference type="GO" id="GO:0016301">
    <property type="term" value="F:kinase activity"/>
    <property type="evidence" value="ECO:0007669"/>
    <property type="project" value="UniProtKB-KW"/>
</dbReference>
<reference evidence="1 2" key="1">
    <citation type="journal article" date="2018" name="Nat. Biotechnol.">
        <title>A standardized bacterial taxonomy based on genome phylogeny substantially revises the tree of life.</title>
        <authorList>
            <person name="Parks D.H."/>
            <person name="Chuvochina M."/>
            <person name="Waite D.W."/>
            <person name="Rinke C."/>
            <person name="Skarshewski A."/>
            <person name="Chaumeil P.A."/>
            <person name="Hugenholtz P."/>
        </authorList>
    </citation>
    <scope>NUCLEOTIDE SEQUENCE [LARGE SCALE GENOMIC DNA]</scope>
    <source>
        <strain evidence="1">UBA8781</strain>
    </source>
</reference>
<dbReference type="EMBL" id="DPBP01000042">
    <property type="protein sequence ID" value="HCE18465.1"/>
    <property type="molecule type" value="Genomic_DNA"/>
</dbReference>